<dbReference type="EMBL" id="JAHUZB010000040">
    <property type="protein sequence ID" value="MBV7392564.1"/>
    <property type="molecule type" value="Genomic_DNA"/>
</dbReference>
<feature type="non-terminal residue" evidence="2">
    <location>
        <position position="137"/>
    </location>
</feature>
<organism evidence="2 3">
    <name type="scientific">Enterococcus alishanensis</name>
    <dbReference type="NCBI Taxonomy" id="1303817"/>
    <lineage>
        <taxon>Bacteria</taxon>
        <taxon>Bacillati</taxon>
        <taxon>Bacillota</taxon>
        <taxon>Bacilli</taxon>
        <taxon>Lactobacillales</taxon>
        <taxon>Enterococcaceae</taxon>
        <taxon>Enterococcus</taxon>
    </lineage>
</organism>
<comment type="caution">
    <text evidence="2">The sequence shown here is derived from an EMBL/GenBank/DDBJ whole genome shotgun (WGS) entry which is preliminary data.</text>
</comment>
<dbReference type="Proteomes" id="UP000774130">
    <property type="component" value="Unassembled WGS sequence"/>
</dbReference>
<evidence type="ECO:0008006" key="4">
    <source>
        <dbReference type="Google" id="ProtNLM"/>
    </source>
</evidence>
<gene>
    <name evidence="2" type="ORF">KUA55_18190</name>
</gene>
<evidence type="ECO:0000313" key="3">
    <source>
        <dbReference type="Proteomes" id="UP000774130"/>
    </source>
</evidence>
<name>A0ABS6TI09_9ENTE</name>
<reference evidence="2 3" key="1">
    <citation type="submission" date="2021-06" db="EMBL/GenBank/DDBJ databases">
        <title>Enterococcus alishanensis sp. nov., a novel lactic acid bacterium isolated from fresh coffee beans.</title>
        <authorList>
            <person name="Chen Y.-S."/>
        </authorList>
    </citation>
    <scope>NUCLEOTIDE SEQUENCE [LARGE SCALE GENOMIC DNA]</scope>
    <source>
        <strain evidence="2 3">ALS3</strain>
    </source>
</reference>
<proteinExistence type="predicted"/>
<evidence type="ECO:0000256" key="1">
    <source>
        <dbReference type="SAM" id="MobiDB-lite"/>
    </source>
</evidence>
<keyword evidence="3" id="KW-1185">Reference proteome</keyword>
<accession>A0ABS6TI09</accession>
<dbReference type="RefSeq" id="WP_218327774.1">
    <property type="nucleotide sequence ID" value="NZ_JAHUZB010000040.1"/>
</dbReference>
<evidence type="ECO:0000313" key="2">
    <source>
        <dbReference type="EMBL" id="MBV7392564.1"/>
    </source>
</evidence>
<sequence length="137" mass="14532">MSRGWRKIEAGRTYRFTSITKVVSGAPGNQFRNGFSLYSEDASPVGFWFEFPTRPDPTGWITDRRDVTGDFLLANFPGSVYLRPVLHSGMLGDGTDLPGVTFAVSVLRSEDVTDSAAAGASAEAAATSASSASASET</sequence>
<feature type="region of interest" description="Disordered" evidence="1">
    <location>
        <begin position="117"/>
        <end position="137"/>
    </location>
</feature>
<protein>
    <recommendedName>
        <fullName evidence="4">Phage tail protein</fullName>
    </recommendedName>
</protein>